<protein>
    <submittedName>
        <fullName evidence="1">Uncharacterized protein</fullName>
    </submittedName>
</protein>
<evidence type="ECO:0000313" key="2">
    <source>
        <dbReference type="Proteomes" id="UP000276133"/>
    </source>
</evidence>
<dbReference type="Proteomes" id="UP000276133">
    <property type="component" value="Unassembled WGS sequence"/>
</dbReference>
<accession>A0A3M7S1I5</accession>
<sequence>MNNNYDFYEFEELEDYMSPNDEEESQDEVVNNKKTKKKKKYVFVEKFNNAKDATKCLESEKVWSFRNEHENDNGLLVSYRCNMLCCTIVLLVLAEATNFVESSFHTDNFTYLNDHVNKDHLVFKPTLGLNYDKTTKSITNNKENAPKEASKSNRKFLGTESSFLWYKTLTFMYSVFMLSVNSNYHVRRKFYPSTN</sequence>
<keyword evidence="2" id="KW-1185">Reference proteome</keyword>
<gene>
    <name evidence="1" type="ORF">BpHYR1_047663</name>
</gene>
<name>A0A3M7S1I5_BRAPC</name>
<proteinExistence type="predicted"/>
<dbReference type="AlphaFoldDB" id="A0A3M7S1I5"/>
<comment type="caution">
    <text evidence="1">The sequence shown here is derived from an EMBL/GenBank/DDBJ whole genome shotgun (WGS) entry which is preliminary data.</text>
</comment>
<reference evidence="1 2" key="1">
    <citation type="journal article" date="2018" name="Sci. Rep.">
        <title>Genomic signatures of local adaptation to the degree of environmental predictability in rotifers.</title>
        <authorList>
            <person name="Franch-Gras L."/>
            <person name="Hahn C."/>
            <person name="Garcia-Roger E.M."/>
            <person name="Carmona M.J."/>
            <person name="Serra M."/>
            <person name="Gomez A."/>
        </authorList>
    </citation>
    <scope>NUCLEOTIDE SEQUENCE [LARGE SCALE GENOMIC DNA]</scope>
    <source>
        <strain evidence="1">HYR1</strain>
    </source>
</reference>
<dbReference type="EMBL" id="REGN01002210">
    <property type="protein sequence ID" value="RNA29508.1"/>
    <property type="molecule type" value="Genomic_DNA"/>
</dbReference>
<evidence type="ECO:0000313" key="1">
    <source>
        <dbReference type="EMBL" id="RNA29508.1"/>
    </source>
</evidence>
<organism evidence="1 2">
    <name type="scientific">Brachionus plicatilis</name>
    <name type="common">Marine rotifer</name>
    <name type="synonym">Brachionus muelleri</name>
    <dbReference type="NCBI Taxonomy" id="10195"/>
    <lineage>
        <taxon>Eukaryota</taxon>
        <taxon>Metazoa</taxon>
        <taxon>Spiralia</taxon>
        <taxon>Gnathifera</taxon>
        <taxon>Rotifera</taxon>
        <taxon>Eurotatoria</taxon>
        <taxon>Monogononta</taxon>
        <taxon>Pseudotrocha</taxon>
        <taxon>Ploima</taxon>
        <taxon>Brachionidae</taxon>
        <taxon>Brachionus</taxon>
    </lineage>
</organism>